<dbReference type="AlphaFoldDB" id="A0A094JFS5"/>
<organism evidence="2 3">
    <name type="scientific">Shewanella mangrovi</name>
    <dbReference type="NCBI Taxonomy" id="1515746"/>
    <lineage>
        <taxon>Bacteria</taxon>
        <taxon>Pseudomonadati</taxon>
        <taxon>Pseudomonadota</taxon>
        <taxon>Gammaproteobacteria</taxon>
        <taxon>Alteromonadales</taxon>
        <taxon>Shewanellaceae</taxon>
        <taxon>Shewanella</taxon>
    </lineage>
</organism>
<keyword evidence="1" id="KW-0812">Transmembrane</keyword>
<keyword evidence="3" id="KW-1185">Reference proteome</keyword>
<gene>
    <name evidence="2" type="ORF">HR45_13670</name>
</gene>
<reference evidence="2 3" key="1">
    <citation type="submission" date="2014-06" db="EMBL/GenBank/DDBJ databases">
        <title>Shewanella sp. YQH10.</title>
        <authorList>
            <person name="Liu Y."/>
            <person name="Zeng R."/>
        </authorList>
    </citation>
    <scope>NUCLEOTIDE SEQUENCE [LARGE SCALE GENOMIC DNA]</scope>
    <source>
        <strain evidence="2 3">YQH10</strain>
    </source>
</reference>
<feature type="transmembrane region" description="Helical" evidence="1">
    <location>
        <begin position="36"/>
        <end position="59"/>
    </location>
</feature>
<keyword evidence="1" id="KW-0472">Membrane</keyword>
<dbReference type="EMBL" id="JPEO01000011">
    <property type="protein sequence ID" value="KFZ36849.1"/>
    <property type="molecule type" value="Genomic_DNA"/>
</dbReference>
<name>A0A094JFS5_9GAMM</name>
<accession>A0A094JFS5</accession>
<evidence type="ECO:0000256" key="1">
    <source>
        <dbReference type="SAM" id="Phobius"/>
    </source>
</evidence>
<sequence length="94" mass="9837">MYQLVAEMEIRNQGENKDVLSLKAGSLELSLTSSDLVVGLVCVVGAIAVGAALASNTAVCQEALRHGDRFNPNAGNFLPNVDQCGGSLDLPSYE</sequence>
<evidence type="ECO:0000313" key="2">
    <source>
        <dbReference type="EMBL" id="KFZ36849.1"/>
    </source>
</evidence>
<keyword evidence="1" id="KW-1133">Transmembrane helix</keyword>
<dbReference type="Proteomes" id="UP000029264">
    <property type="component" value="Unassembled WGS sequence"/>
</dbReference>
<evidence type="ECO:0000313" key="3">
    <source>
        <dbReference type="Proteomes" id="UP000029264"/>
    </source>
</evidence>
<proteinExistence type="predicted"/>
<comment type="caution">
    <text evidence="2">The sequence shown here is derived from an EMBL/GenBank/DDBJ whole genome shotgun (WGS) entry which is preliminary data.</text>
</comment>
<protein>
    <submittedName>
        <fullName evidence="2">Uncharacterized protein</fullName>
    </submittedName>
</protein>